<dbReference type="AlphaFoldDB" id="A0A9N7TPU8"/>
<feature type="region of interest" description="Disordered" evidence="1">
    <location>
        <begin position="94"/>
        <end position="115"/>
    </location>
</feature>
<reference evidence="2" key="1">
    <citation type="submission" date="2020-03" db="EMBL/GenBank/DDBJ databases">
        <authorList>
            <person name="Weist P."/>
        </authorList>
    </citation>
    <scope>NUCLEOTIDE SEQUENCE</scope>
</reference>
<evidence type="ECO:0000256" key="1">
    <source>
        <dbReference type="SAM" id="MobiDB-lite"/>
    </source>
</evidence>
<dbReference type="Proteomes" id="UP001153269">
    <property type="component" value="Unassembled WGS sequence"/>
</dbReference>
<comment type="caution">
    <text evidence="2">The sequence shown here is derived from an EMBL/GenBank/DDBJ whole genome shotgun (WGS) entry which is preliminary data.</text>
</comment>
<accession>A0A9N7TPU8</accession>
<feature type="region of interest" description="Disordered" evidence="1">
    <location>
        <begin position="1"/>
        <end position="37"/>
    </location>
</feature>
<name>A0A9N7TPU8_PLEPL</name>
<feature type="compositionally biased region" description="Basic and acidic residues" evidence="1">
    <location>
        <begin position="98"/>
        <end position="115"/>
    </location>
</feature>
<organism evidence="2 3">
    <name type="scientific">Pleuronectes platessa</name>
    <name type="common">European plaice</name>
    <dbReference type="NCBI Taxonomy" id="8262"/>
    <lineage>
        <taxon>Eukaryota</taxon>
        <taxon>Metazoa</taxon>
        <taxon>Chordata</taxon>
        <taxon>Craniata</taxon>
        <taxon>Vertebrata</taxon>
        <taxon>Euteleostomi</taxon>
        <taxon>Actinopterygii</taxon>
        <taxon>Neopterygii</taxon>
        <taxon>Teleostei</taxon>
        <taxon>Neoteleostei</taxon>
        <taxon>Acanthomorphata</taxon>
        <taxon>Carangaria</taxon>
        <taxon>Pleuronectiformes</taxon>
        <taxon>Pleuronectoidei</taxon>
        <taxon>Pleuronectidae</taxon>
        <taxon>Pleuronectes</taxon>
    </lineage>
</organism>
<dbReference type="EMBL" id="CADEAL010000226">
    <property type="protein sequence ID" value="CAB1416827.1"/>
    <property type="molecule type" value="Genomic_DNA"/>
</dbReference>
<protein>
    <submittedName>
        <fullName evidence="2">Uncharacterized protein</fullName>
    </submittedName>
</protein>
<sequence length="115" mass="12533">MTSARPPGPLSSRPAPRAEHPHFQTIPQKASPPSPTLPLRAYIPLRMGTKWVGLLWGEEEEKESSVMAGGGYSEAECPPLEAAALCTVEDVQYSSSESVRETEGPELLERERSLC</sequence>
<evidence type="ECO:0000313" key="3">
    <source>
        <dbReference type="Proteomes" id="UP001153269"/>
    </source>
</evidence>
<keyword evidence="3" id="KW-1185">Reference proteome</keyword>
<gene>
    <name evidence="2" type="ORF">PLEPLA_LOCUS4620</name>
</gene>
<evidence type="ECO:0000313" key="2">
    <source>
        <dbReference type="EMBL" id="CAB1416827.1"/>
    </source>
</evidence>
<proteinExistence type="predicted"/>